<dbReference type="Proteomes" id="UP001144352">
    <property type="component" value="Unassembled WGS sequence"/>
</dbReference>
<evidence type="ECO:0000313" key="2">
    <source>
        <dbReference type="Proteomes" id="UP001144352"/>
    </source>
</evidence>
<gene>
    <name evidence="1" type="ORF">GHYDROH2_17210</name>
</gene>
<organism evidence="1 2">
    <name type="scientific">Geobacter hydrogenophilus</name>
    <dbReference type="NCBI Taxonomy" id="40983"/>
    <lineage>
        <taxon>Bacteria</taxon>
        <taxon>Pseudomonadati</taxon>
        <taxon>Thermodesulfobacteriota</taxon>
        <taxon>Desulfuromonadia</taxon>
        <taxon>Geobacterales</taxon>
        <taxon>Geobacteraceae</taxon>
        <taxon>Geobacter</taxon>
    </lineage>
</organism>
<dbReference type="AlphaFoldDB" id="A0A9W6LCR7"/>
<proteinExistence type="predicted"/>
<dbReference type="RefSeq" id="WP_214186034.1">
    <property type="nucleotide sequence ID" value="NZ_BSDS01000001.1"/>
</dbReference>
<keyword evidence="2" id="KW-1185">Reference proteome</keyword>
<dbReference type="Gene3D" id="1.10.30.50">
    <property type="match status" value="1"/>
</dbReference>
<comment type="caution">
    <text evidence="1">The sequence shown here is derived from an EMBL/GenBank/DDBJ whole genome shotgun (WGS) entry which is preliminary data.</text>
</comment>
<evidence type="ECO:0008006" key="3">
    <source>
        <dbReference type="Google" id="ProtNLM"/>
    </source>
</evidence>
<reference evidence="1" key="1">
    <citation type="submission" date="2022-12" db="EMBL/GenBank/DDBJ databases">
        <title>Reference genome sequencing for broad-spectrum identification of bacterial and archaeal isolates by mass spectrometry.</title>
        <authorList>
            <person name="Sekiguchi Y."/>
            <person name="Tourlousse D.M."/>
        </authorList>
    </citation>
    <scope>NUCLEOTIDE SEQUENCE</scope>
    <source>
        <strain evidence="1">H2</strain>
    </source>
</reference>
<dbReference type="CDD" id="cd00085">
    <property type="entry name" value="HNHc"/>
    <property type="match status" value="1"/>
</dbReference>
<sequence>MDDLTELPGNRAIVIQNITCPYCGISLQSDNDTKEHVIGRRFVPKGSLNGHWNLIVRACTKCNHAKSILEDDISAITLAARYWFEPLDSDESLLEGIRHKAKKSISKITRKKVIDSQEKTDLKVDLTSSASLTFDLVAPPQVESERLHELARMQLMAIFYFLTFNKTKKTGGFWRGGFYVLPEAHHADWGNELHKSFMNIVAAWKPRWLGDTADGFFRSIIRKHPSEECWSWALEWNKNYRLIGFIGAQAPVEEVVSTLTHPKIMHIDTGVNSWVRFRAETQIADEEDCLFAWDGAE</sequence>
<protein>
    <recommendedName>
        <fullName evidence="3">HNH endonuclease</fullName>
    </recommendedName>
</protein>
<dbReference type="InterPro" id="IPR003615">
    <property type="entry name" value="HNH_nuc"/>
</dbReference>
<dbReference type="EMBL" id="BSDS01000001">
    <property type="protein sequence ID" value="GLI38220.1"/>
    <property type="molecule type" value="Genomic_DNA"/>
</dbReference>
<evidence type="ECO:0000313" key="1">
    <source>
        <dbReference type="EMBL" id="GLI38220.1"/>
    </source>
</evidence>
<accession>A0A9W6LCR7</accession>
<name>A0A9W6LCR7_9BACT</name>